<proteinExistence type="predicted"/>
<dbReference type="SUPFAM" id="SSF47413">
    <property type="entry name" value="lambda repressor-like DNA-binding domains"/>
    <property type="match status" value="1"/>
</dbReference>
<dbReference type="GO" id="GO:0003677">
    <property type="term" value="F:DNA binding"/>
    <property type="evidence" value="ECO:0007669"/>
    <property type="project" value="UniProtKB-KW"/>
</dbReference>
<dbReference type="AlphaFoldDB" id="A0A3P3TWE3"/>
<dbReference type="PROSITE" id="PS50943">
    <property type="entry name" value="HTH_CROC1"/>
    <property type="match status" value="1"/>
</dbReference>
<dbReference type="RefSeq" id="WP_128630338.1">
    <property type="nucleotide sequence ID" value="NZ_RRCN01000001.1"/>
</dbReference>
<comment type="caution">
    <text evidence="3">The sequence shown here is derived from an EMBL/GenBank/DDBJ whole genome shotgun (WGS) entry which is preliminary data.</text>
</comment>
<organism evidence="3 4">
    <name type="scientific">Paenibacillus oralis</name>
    <dbReference type="NCBI Taxonomy" id="2490856"/>
    <lineage>
        <taxon>Bacteria</taxon>
        <taxon>Bacillati</taxon>
        <taxon>Bacillota</taxon>
        <taxon>Bacilli</taxon>
        <taxon>Bacillales</taxon>
        <taxon>Paenibacillaceae</taxon>
        <taxon>Paenibacillus</taxon>
    </lineage>
</organism>
<sequence>MKEIKLSENLKRIREERGVSQEELAIIIGVEKKDIGCWEDGKKEPRMGNVQKLAEALGVTITDLIF</sequence>
<keyword evidence="4" id="KW-1185">Reference proteome</keyword>
<accession>A0A3P3TWE3</accession>
<protein>
    <submittedName>
        <fullName evidence="3">XRE family transcriptional regulator</fullName>
    </submittedName>
</protein>
<dbReference type="CDD" id="cd00093">
    <property type="entry name" value="HTH_XRE"/>
    <property type="match status" value="1"/>
</dbReference>
<evidence type="ECO:0000313" key="3">
    <source>
        <dbReference type="EMBL" id="RRJ62451.1"/>
    </source>
</evidence>
<gene>
    <name evidence="3" type="ORF">EHV15_05410</name>
</gene>
<dbReference type="Gene3D" id="1.10.260.40">
    <property type="entry name" value="lambda repressor-like DNA-binding domains"/>
    <property type="match status" value="1"/>
</dbReference>
<evidence type="ECO:0000313" key="4">
    <source>
        <dbReference type="Proteomes" id="UP000267017"/>
    </source>
</evidence>
<dbReference type="OrthoDB" id="194368at2"/>
<dbReference type="Proteomes" id="UP000267017">
    <property type="component" value="Unassembled WGS sequence"/>
</dbReference>
<dbReference type="EMBL" id="RRCN01000001">
    <property type="protein sequence ID" value="RRJ62451.1"/>
    <property type="molecule type" value="Genomic_DNA"/>
</dbReference>
<name>A0A3P3TWE3_9BACL</name>
<dbReference type="PANTHER" id="PTHR46558">
    <property type="entry name" value="TRACRIPTIONAL REGULATORY PROTEIN-RELATED-RELATED"/>
    <property type="match status" value="1"/>
</dbReference>
<dbReference type="SMART" id="SM00530">
    <property type="entry name" value="HTH_XRE"/>
    <property type="match status" value="1"/>
</dbReference>
<dbReference type="PANTHER" id="PTHR46558:SF4">
    <property type="entry name" value="DNA-BIDING PHAGE PROTEIN"/>
    <property type="match status" value="1"/>
</dbReference>
<dbReference type="Pfam" id="PF01381">
    <property type="entry name" value="HTH_3"/>
    <property type="match status" value="1"/>
</dbReference>
<keyword evidence="1" id="KW-0238">DNA-binding</keyword>
<dbReference type="InterPro" id="IPR010982">
    <property type="entry name" value="Lambda_DNA-bd_dom_sf"/>
</dbReference>
<evidence type="ECO:0000256" key="1">
    <source>
        <dbReference type="ARBA" id="ARBA00023125"/>
    </source>
</evidence>
<evidence type="ECO:0000259" key="2">
    <source>
        <dbReference type="PROSITE" id="PS50943"/>
    </source>
</evidence>
<feature type="domain" description="HTH cro/C1-type" evidence="2">
    <location>
        <begin position="10"/>
        <end position="64"/>
    </location>
</feature>
<dbReference type="InterPro" id="IPR001387">
    <property type="entry name" value="Cro/C1-type_HTH"/>
</dbReference>
<reference evidence="3 4" key="1">
    <citation type="submission" date="2018-11" db="EMBL/GenBank/DDBJ databases">
        <title>Genome sequencing of Paenibacillus sp. KCOM 3021 (= ChDC PVNT-B20).</title>
        <authorList>
            <person name="Kook J.-K."/>
            <person name="Park S.-N."/>
            <person name="Lim Y.K."/>
        </authorList>
    </citation>
    <scope>NUCLEOTIDE SEQUENCE [LARGE SCALE GENOMIC DNA]</scope>
    <source>
        <strain evidence="3 4">KCOM 3021</strain>
    </source>
</reference>